<dbReference type="OrthoDB" id="515064at2759"/>
<feature type="compositionally biased region" description="Basic residues" evidence="6">
    <location>
        <begin position="597"/>
        <end position="607"/>
    </location>
</feature>
<dbReference type="STRING" id="764103.G7DX13"/>
<feature type="region of interest" description="Disordered" evidence="6">
    <location>
        <begin position="581"/>
        <end position="613"/>
    </location>
</feature>
<evidence type="ECO:0008006" key="9">
    <source>
        <dbReference type="Google" id="ProtNLM"/>
    </source>
</evidence>
<feature type="compositionally biased region" description="Basic and acidic residues" evidence="6">
    <location>
        <begin position="861"/>
        <end position="870"/>
    </location>
</feature>
<dbReference type="Proteomes" id="UP000009131">
    <property type="component" value="Unassembled WGS sequence"/>
</dbReference>
<feature type="region of interest" description="Disordered" evidence="6">
    <location>
        <begin position="150"/>
        <end position="182"/>
    </location>
</feature>
<feature type="compositionally biased region" description="Basic and acidic residues" evidence="6">
    <location>
        <begin position="584"/>
        <end position="596"/>
    </location>
</feature>
<evidence type="ECO:0000256" key="2">
    <source>
        <dbReference type="ARBA" id="ARBA00010239"/>
    </source>
</evidence>
<feature type="region of interest" description="Disordered" evidence="6">
    <location>
        <begin position="689"/>
        <end position="733"/>
    </location>
</feature>
<dbReference type="eggNOG" id="KOG1649">
    <property type="taxonomic scope" value="Eukaryota"/>
</dbReference>
<evidence type="ECO:0000313" key="7">
    <source>
        <dbReference type="EMBL" id="GAA95110.1"/>
    </source>
</evidence>
<dbReference type="AlphaFoldDB" id="G7DX13"/>
<dbReference type="GO" id="GO:0000228">
    <property type="term" value="C:nuclear chromosome"/>
    <property type="evidence" value="ECO:0007669"/>
    <property type="project" value="InterPro"/>
</dbReference>
<keyword evidence="4" id="KW-0804">Transcription</keyword>
<dbReference type="HOGENOM" id="CLU_288866_0_0_1"/>
<dbReference type="GO" id="GO:0006338">
    <property type="term" value="P:chromatin remodeling"/>
    <property type="evidence" value="ECO:0007669"/>
    <property type="project" value="InterPro"/>
</dbReference>
<keyword evidence="3" id="KW-0805">Transcription regulation</keyword>
<dbReference type="FunCoup" id="G7DX13">
    <property type="interactions" value="148"/>
</dbReference>
<comment type="caution">
    <text evidence="7">The sequence shown here is derived from an EMBL/GenBank/DDBJ whole genome shotgun (WGS) entry which is preliminary data.</text>
</comment>
<accession>G7DX13</accession>
<evidence type="ECO:0000256" key="1">
    <source>
        <dbReference type="ARBA" id="ARBA00004123"/>
    </source>
</evidence>
<feature type="compositionally biased region" description="Low complexity" evidence="6">
    <location>
        <begin position="150"/>
        <end position="168"/>
    </location>
</feature>
<dbReference type="Pfam" id="PF04855">
    <property type="entry name" value="SNF5"/>
    <property type="match status" value="1"/>
</dbReference>
<dbReference type="InParanoid" id="G7DX13"/>
<feature type="compositionally biased region" description="Low complexity" evidence="6">
    <location>
        <begin position="944"/>
        <end position="955"/>
    </location>
</feature>
<feature type="compositionally biased region" description="Low complexity" evidence="6">
    <location>
        <begin position="896"/>
        <end position="911"/>
    </location>
</feature>
<proteinExistence type="inferred from homology"/>
<feature type="compositionally biased region" description="Polar residues" evidence="6">
    <location>
        <begin position="722"/>
        <end position="733"/>
    </location>
</feature>
<dbReference type="PANTHER" id="PTHR10019">
    <property type="entry name" value="SNF5"/>
    <property type="match status" value="1"/>
</dbReference>
<feature type="region of interest" description="Disordered" evidence="6">
    <location>
        <begin position="54"/>
        <end position="75"/>
    </location>
</feature>
<evidence type="ECO:0000256" key="3">
    <source>
        <dbReference type="ARBA" id="ARBA00023015"/>
    </source>
</evidence>
<evidence type="ECO:0000313" key="8">
    <source>
        <dbReference type="Proteomes" id="UP000009131"/>
    </source>
</evidence>
<keyword evidence="8" id="KW-1185">Reference proteome</keyword>
<organism evidence="7 8">
    <name type="scientific">Mixia osmundae (strain CBS 9802 / IAM 14324 / JCM 22182 / KY 12970)</name>
    <dbReference type="NCBI Taxonomy" id="764103"/>
    <lineage>
        <taxon>Eukaryota</taxon>
        <taxon>Fungi</taxon>
        <taxon>Dikarya</taxon>
        <taxon>Basidiomycota</taxon>
        <taxon>Pucciniomycotina</taxon>
        <taxon>Mixiomycetes</taxon>
        <taxon>Mixiales</taxon>
        <taxon>Mixiaceae</taxon>
        <taxon>Mixia</taxon>
    </lineage>
</organism>
<evidence type="ECO:0000256" key="6">
    <source>
        <dbReference type="SAM" id="MobiDB-lite"/>
    </source>
</evidence>
<keyword evidence="5" id="KW-0539">Nucleus</keyword>
<protein>
    <recommendedName>
        <fullName evidence="9">GATA-type domain-containing protein</fullName>
    </recommendedName>
</protein>
<comment type="subcellular location">
    <subcellularLocation>
        <location evidence="1">Nucleus</location>
    </subcellularLocation>
</comment>
<dbReference type="InterPro" id="IPR006939">
    <property type="entry name" value="SNF5"/>
</dbReference>
<comment type="similarity">
    <text evidence="2">Belongs to the SNF5 family.</text>
</comment>
<gene>
    <name evidence="7" type="primary">Mo01765</name>
    <name evidence="7" type="ORF">E5Q_01765</name>
</gene>
<sequence length="1075" mass="119931">MTSARPPAPSPVLGTDALAQRYFSNPNLPAPPLASLQLQPSGLTDAARHYAMQQQQQQQQRAMSDATAAMSPEQAHTQHLLAMARQAQLRQNMTTEQQHQQQQMMLMQQQQQQQQQQSFRAQADGGPNFDAMQAYQRQRMAQQQMLHNAGPVPVASSSSPAAPYSQQAPVPPAGAPQQVRQPPPALHVQIPQTQGAYAAAAIPPPISRQEEQQQHLPIASTSALPDAPARPARQGLPEAPFLTHRTPMKRGEKLAQFNDVQKGKLPEWIARDLQYTHVLARDQNAMKRQFAEISEIWARSDDWLGDPAQISRERKLRIKWPADRRRERQAGKRGPRGEFKFTKAQLRHIADEDELLCPIRLDIEVQGLKLRDTFTWNLRDPLITPELFANTLCEDMKLPPSLFAQQIASAINEQLEDSRRVSYEGNVYGDHEADQGLDAEEWKWWQAAQSKHVGETQNLADIVVPVCADEELRILVKLDITQDCIQLLDQFEWDISDPKNVPEDFAELYAADLGLAGDYKTAIAHSIREQIDAFVKSLGLIDHRPGSQVTHDELRYAFLAPVTEPYRHDPSEFTPRLDQLLPDELDRNEKEREKEIRRNRRQTRGRRNVVSLPDRDPLKTARTLLPAPGATMARSDYDAELETYVYHASAIARPPVANNGEISARATRRARRAGIDPTREASIISDAYPDLDDLRPSKLRRRKRGARDSEALRDTLSPPPNMSNGASPRPSRQTELGAIAAKKKVKAPTLTSNLHPHIIDGVWHCGNCGAPDGAALGRRKGPDGQISLCGACGKHYNRFRRHRETDYSTSSDYHLSLLSKPELDRLRAKQAKTAVPTLPTPMPYQQEKPPARNAAPPTIVPKREPKREVSEPLTPLPVEEPEITPTASSRAVNGMPSVPASTASSSRGSSVLDTDEEGAKKAQSKQAASHKPDHSPHLQPYAPSSSSVGSSRSASPKTALHIKPAQIEKPMPSLITEDAPPVWMLAAAAELRAAKPDDRFDIIPRPKPPDPLAPREWRLKCLDCPGKLYVPGPGESLANFEVHLKNRVHRLNVGTRRCSMRMQWSSIYHDPTRRL</sequence>
<reference evidence="7 8" key="1">
    <citation type="journal article" date="2011" name="J. Gen. Appl. Microbiol.">
        <title>Draft genome sequencing of the enigmatic basidiomycete Mixia osmundae.</title>
        <authorList>
            <person name="Nishida H."/>
            <person name="Nagatsuka Y."/>
            <person name="Sugiyama J."/>
        </authorList>
    </citation>
    <scope>NUCLEOTIDE SEQUENCE [LARGE SCALE GENOMIC DNA]</scope>
    <source>
        <strain evidence="8">CBS 9802 / IAM 14324 / JCM 22182 / KY 12970</strain>
    </source>
</reference>
<feature type="region of interest" description="Disordered" evidence="6">
    <location>
        <begin position="832"/>
        <end position="965"/>
    </location>
</feature>
<feature type="compositionally biased region" description="Low complexity" evidence="6">
    <location>
        <begin position="97"/>
        <end position="117"/>
    </location>
</feature>
<evidence type="ECO:0000256" key="5">
    <source>
        <dbReference type="ARBA" id="ARBA00023242"/>
    </source>
</evidence>
<reference evidence="7 8" key="2">
    <citation type="journal article" date="2012" name="Open Biol.">
        <title>Characteristics of nucleosomes and linker DNA regions on the genome of the basidiomycete Mixia osmundae revealed by mono- and dinucleosome mapping.</title>
        <authorList>
            <person name="Nishida H."/>
            <person name="Kondo S."/>
            <person name="Matsumoto T."/>
            <person name="Suzuki Y."/>
            <person name="Yoshikawa H."/>
            <person name="Taylor T.D."/>
            <person name="Sugiyama J."/>
        </authorList>
    </citation>
    <scope>NUCLEOTIDE SEQUENCE [LARGE SCALE GENOMIC DNA]</scope>
    <source>
        <strain evidence="8">CBS 9802 / IAM 14324 / JCM 22182 / KY 12970</strain>
    </source>
</reference>
<name>G7DX13_MIXOS</name>
<evidence type="ECO:0000256" key="4">
    <source>
        <dbReference type="ARBA" id="ARBA00023163"/>
    </source>
</evidence>
<dbReference type="EMBL" id="BABT02000054">
    <property type="protein sequence ID" value="GAA95110.1"/>
    <property type="molecule type" value="Genomic_DNA"/>
</dbReference>
<feature type="region of interest" description="Disordered" evidence="6">
    <location>
        <begin position="90"/>
        <end position="118"/>
    </location>
</feature>